<dbReference type="GeneID" id="25732154"/>
<dbReference type="AlphaFoldDB" id="A0A0D2MDU6"/>
<proteinExistence type="predicted"/>
<feature type="region of interest" description="Disordered" evidence="1">
    <location>
        <begin position="1"/>
        <end position="55"/>
    </location>
</feature>
<evidence type="ECO:0000256" key="1">
    <source>
        <dbReference type="SAM" id="MobiDB-lite"/>
    </source>
</evidence>
<evidence type="ECO:0000313" key="3">
    <source>
        <dbReference type="Proteomes" id="UP000054498"/>
    </source>
</evidence>
<dbReference type="Proteomes" id="UP000054498">
    <property type="component" value="Unassembled WGS sequence"/>
</dbReference>
<protein>
    <submittedName>
        <fullName evidence="2">Uncharacterized protein</fullName>
    </submittedName>
</protein>
<reference evidence="2 3" key="1">
    <citation type="journal article" date="2013" name="BMC Genomics">
        <title>Reconstruction of the lipid metabolism for the microalga Monoraphidium neglectum from its genome sequence reveals characteristics suitable for biofuel production.</title>
        <authorList>
            <person name="Bogen C."/>
            <person name="Al-Dilaimi A."/>
            <person name="Albersmeier A."/>
            <person name="Wichmann J."/>
            <person name="Grundmann M."/>
            <person name="Rupp O."/>
            <person name="Lauersen K.J."/>
            <person name="Blifernez-Klassen O."/>
            <person name="Kalinowski J."/>
            <person name="Goesmann A."/>
            <person name="Mussgnug J.H."/>
            <person name="Kruse O."/>
        </authorList>
    </citation>
    <scope>NUCLEOTIDE SEQUENCE [LARGE SCALE GENOMIC DNA]</scope>
    <source>
        <strain evidence="2 3">SAG 48.87</strain>
    </source>
</reference>
<name>A0A0D2MDU6_9CHLO</name>
<organism evidence="2 3">
    <name type="scientific">Monoraphidium neglectum</name>
    <dbReference type="NCBI Taxonomy" id="145388"/>
    <lineage>
        <taxon>Eukaryota</taxon>
        <taxon>Viridiplantae</taxon>
        <taxon>Chlorophyta</taxon>
        <taxon>core chlorophytes</taxon>
        <taxon>Chlorophyceae</taxon>
        <taxon>CS clade</taxon>
        <taxon>Sphaeropleales</taxon>
        <taxon>Selenastraceae</taxon>
        <taxon>Monoraphidium</taxon>
    </lineage>
</organism>
<evidence type="ECO:0000313" key="2">
    <source>
        <dbReference type="EMBL" id="KIY93385.1"/>
    </source>
</evidence>
<dbReference type="KEGG" id="mng:MNEG_14578"/>
<feature type="region of interest" description="Disordered" evidence="1">
    <location>
        <begin position="193"/>
        <end position="214"/>
    </location>
</feature>
<sequence>MRQRHAARPHGGPPHPWRLAIIGRAPPPPRPAPRLHGGHAAESAAACGQEPWEGLQRGGGSGGLRLFEAVSGRMLKAPPELLDVPASNFWINHFLLEPSPHRAGGPLARLLARLSLFGGARVARPAAAPLTAAAAAGFDGVCFALGPVTGSCPEGSFAAPYTDARDAQIHASGGGGCKVWLFEPARGLLHRCRLEEPPPSDADGDAESDPLGGGPLCGTPDGIMPHTPDAKCGATAEGCAGAGAAGPSVLLDRTLTEQQLLSAPGGDDVARSLAFGAAGECCAGGGGGGGGVCLVNRSTGEVVGPQGLTLHQLIGDPAGRAALEEWRRATAARARRWGPLARRWRSG</sequence>
<keyword evidence="3" id="KW-1185">Reference proteome</keyword>
<dbReference type="RefSeq" id="XP_013892405.1">
    <property type="nucleotide sequence ID" value="XM_014036951.1"/>
</dbReference>
<dbReference type="EMBL" id="KK104812">
    <property type="protein sequence ID" value="KIY93385.1"/>
    <property type="molecule type" value="Genomic_DNA"/>
</dbReference>
<gene>
    <name evidence="2" type="ORF">MNEG_14578</name>
</gene>
<accession>A0A0D2MDU6</accession>